<dbReference type="GO" id="GO:0009307">
    <property type="term" value="P:DNA restriction-modification system"/>
    <property type="evidence" value="ECO:0007669"/>
    <property type="project" value="InterPro"/>
</dbReference>
<protein>
    <submittedName>
        <fullName evidence="1">Putative phage N-6-adenine-methyltransferase</fullName>
    </submittedName>
</protein>
<dbReference type="InterPro" id="IPR008593">
    <property type="entry name" value="Dam_MeTrfase"/>
</dbReference>
<accession>W7DQ25</accession>
<gene>
    <name evidence="1" type="ORF">MCOL2_05910</name>
</gene>
<name>W7DQ25_9LIST</name>
<dbReference type="EMBL" id="AODM01000018">
    <property type="protein sequence ID" value="EUJ59183.1"/>
    <property type="molecule type" value="Genomic_DNA"/>
</dbReference>
<evidence type="ECO:0000313" key="2">
    <source>
        <dbReference type="Proteomes" id="UP000019241"/>
    </source>
</evidence>
<dbReference type="InterPro" id="IPR002052">
    <property type="entry name" value="DNA_methylase_N6_adenine_CS"/>
</dbReference>
<proteinExistence type="predicted"/>
<keyword evidence="1" id="KW-0489">Methyltransferase</keyword>
<dbReference type="GO" id="GO:0003677">
    <property type="term" value="F:DNA binding"/>
    <property type="evidence" value="ECO:0007669"/>
    <property type="project" value="InterPro"/>
</dbReference>
<reference evidence="1 2" key="1">
    <citation type="submission" date="2012-12" db="EMBL/GenBank/DDBJ databases">
        <title>Novel taxa of Listeriaceae from agricultural environments in the United States.</title>
        <authorList>
            <person name="den Bakker H.C."/>
            <person name="Allred A."/>
            <person name="Warchocki S."/>
            <person name="Wright E.M."/>
            <person name="Burrell A."/>
            <person name="Nightingale K.K."/>
            <person name="Kephart D."/>
            <person name="Wiedmann M."/>
        </authorList>
    </citation>
    <scope>NUCLEOTIDE SEQUENCE [LARGE SCALE GENOMIC DNA]</scope>
    <source>
        <strain evidence="1 2">FSL S10-1203</strain>
    </source>
</reference>
<dbReference type="PROSITE" id="PS00092">
    <property type="entry name" value="N6_MTASE"/>
    <property type="match status" value="1"/>
</dbReference>
<dbReference type="RefSeq" id="WP_036062888.1">
    <property type="nucleotide sequence ID" value="NZ_AODM01000018.1"/>
</dbReference>
<keyword evidence="1" id="KW-0808">Transferase</keyword>
<dbReference type="AlphaFoldDB" id="W7DQ25"/>
<dbReference type="Proteomes" id="UP000019241">
    <property type="component" value="Unassembled WGS sequence"/>
</dbReference>
<comment type="caution">
    <text evidence="1">The sequence shown here is derived from an EMBL/GenBank/DDBJ whole genome shotgun (WGS) entry which is preliminary data.</text>
</comment>
<organism evidence="1 2">
    <name type="scientific">Listeria fleischmannii FSL S10-1203</name>
    <dbReference type="NCBI Taxonomy" id="1265822"/>
    <lineage>
        <taxon>Bacteria</taxon>
        <taxon>Bacillati</taxon>
        <taxon>Bacillota</taxon>
        <taxon>Bacilli</taxon>
        <taxon>Bacillales</taxon>
        <taxon>Listeriaceae</taxon>
        <taxon>Listeria</taxon>
    </lineage>
</organism>
<dbReference type="GO" id="GO:0032259">
    <property type="term" value="P:methylation"/>
    <property type="evidence" value="ECO:0007669"/>
    <property type="project" value="UniProtKB-KW"/>
</dbReference>
<evidence type="ECO:0000313" key="1">
    <source>
        <dbReference type="EMBL" id="EUJ59183.1"/>
    </source>
</evidence>
<dbReference type="GO" id="GO:0009007">
    <property type="term" value="F:site-specific DNA-methyltransferase (adenine-specific) activity"/>
    <property type="evidence" value="ECO:0007669"/>
    <property type="project" value="InterPro"/>
</dbReference>
<sequence>MDRVIFSSERDDWETPTDLFNELDKEFLFDLDATANKNNAKCPKFFTKEQNALVQEWRGSVFCNPPYGREIQKFIEKAYIESKKAYCERVVLLIPARTDTKIWHDFIFPFSKEIIFIKGRLKYELNKISNSPAPFPSAIIIFEECNL</sequence>
<dbReference type="Pfam" id="PF05869">
    <property type="entry name" value="Dam"/>
    <property type="match status" value="1"/>
</dbReference>